<dbReference type="PROSITE" id="PS51038">
    <property type="entry name" value="BAH"/>
    <property type="match status" value="1"/>
</dbReference>
<feature type="region of interest" description="Disordered" evidence="2">
    <location>
        <begin position="243"/>
        <end position="332"/>
    </location>
</feature>
<evidence type="ECO:0000259" key="3">
    <source>
        <dbReference type="PROSITE" id="PS50102"/>
    </source>
</evidence>
<proteinExistence type="predicted"/>
<dbReference type="Pfam" id="PF01426">
    <property type="entry name" value="BAH"/>
    <property type="match status" value="1"/>
</dbReference>
<dbReference type="InterPro" id="IPR001025">
    <property type="entry name" value="BAH_dom"/>
</dbReference>
<dbReference type="Proteomes" id="UP000594261">
    <property type="component" value="Chromosome 5"/>
</dbReference>
<dbReference type="GO" id="GO:0003723">
    <property type="term" value="F:RNA binding"/>
    <property type="evidence" value="ECO:0007669"/>
    <property type="project" value="UniProtKB-UniRule"/>
</dbReference>
<sequence>MSHLRVKKVEDNMKFKWGRKKGVSKTDERIQFYESFTYEDVEYFVYDCAYIYCKGDTETSICKLVKMFETPTHAKRVKVVWFRRPIDIRDILGNHNPQWNELFLASGQGVGCQDYINPLEVIVGKCSVVCTSKDERNPQASKTELKWADYFFYRTVDVEKCVISEKFKDEIAGIKVEYFFNKRKDTKLISPSNLKRNIKTEAGRSILSSKIGLVEKGGSAVNTDNSGNGVSPVLLESKRAMTSMGENRRMSNENSTLRPKATINKDGTEPGQISFRQDQDEANVRSSDSLLPMNESDTRPNKKRKLLLDGQKKVPKKGEDIDGKAGNASDKMVPELAGNRGAKTHAQFLEVTRRPDADRSSWFKKLPWDQRLQTAEEMGTLVLLDNLDPSYTSLEVEDLVWHAFNRRVEAKMIQQGTFSHPHYGKALVIFKSNDAAEDAISKLQSGCLILEDGRPVVGCKGTLIQQGEPAKFFGHLVLDVNKRQRQRDEKRNAVATSHSSQPNTIEYDFAMEWRHLQEWTDICWRLLFEAQAKEMQELRSQLKSTEINELT</sequence>
<evidence type="ECO:0000256" key="2">
    <source>
        <dbReference type="SAM" id="MobiDB-lite"/>
    </source>
</evidence>
<evidence type="ECO:0000259" key="4">
    <source>
        <dbReference type="PROSITE" id="PS51038"/>
    </source>
</evidence>
<organism evidence="5 6">
    <name type="scientific">Quercus lobata</name>
    <name type="common">Valley oak</name>
    <dbReference type="NCBI Taxonomy" id="97700"/>
    <lineage>
        <taxon>Eukaryota</taxon>
        <taxon>Viridiplantae</taxon>
        <taxon>Streptophyta</taxon>
        <taxon>Embryophyta</taxon>
        <taxon>Tracheophyta</taxon>
        <taxon>Spermatophyta</taxon>
        <taxon>Magnoliopsida</taxon>
        <taxon>eudicotyledons</taxon>
        <taxon>Gunneridae</taxon>
        <taxon>Pentapetalae</taxon>
        <taxon>rosids</taxon>
        <taxon>fabids</taxon>
        <taxon>Fagales</taxon>
        <taxon>Fagaceae</taxon>
        <taxon>Quercus</taxon>
    </lineage>
</organism>
<dbReference type="FunFam" id="2.30.30.490:FF:000017">
    <property type="entry name" value="Bromo-adjacent homology (BAH) domain-containing protein"/>
    <property type="match status" value="1"/>
</dbReference>
<dbReference type="EMBL" id="LRBV02000005">
    <property type="status" value="NOT_ANNOTATED_CDS"/>
    <property type="molecule type" value="Genomic_DNA"/>
</dbReference>
<evidence type="ECO:0000256" key="1">
    <source>
        <dbReference type="PROSITE-ProRule" id="PRU00176"/>
    </source>
</evidence>
<evidence type="ECO:0000313" key="5">
    <source>
        <dbReference type="EnsemblPlants" id="QL05p027138:mrna"/>
    </source>
</evidence>
<dbReference type="PROSITE" id="PS50102">
    <property type="entry name" value="RRM"/>
    <property type="match status" value="1"/>
</dbReference>
<dbReference type="Gramene" id="QL05p027138:mrna">
    <property type="protein sequence ID" value="QL05p027138:mrna"/>
    <property type="gene ID" value="QL05p027138"/>
</dbReference>
<feature type="compositionally biased region" description="Basic and acidic residues" evidence="2">
    <location>
        <begin position="296"/>
        <end position="323"/>
    </location>
</feature>
<dbReference type="PANTHER" id="PTHR47073">
    <property type="entry name" value="PROTEIN ANTI-SILENCING 1"/>
    <property type="match status" value="1"/>
</dbReference>
<dbReference type="Gene3D" id="2.30.30.490">
    <property type="match status" value="1"/>
</dbReference>
<dbReference type="InterPro" id="IPR000504">
    <property type="entry name" value="RRM_dom"/>
</dbReference>
<keyword evidence="1" id="KW-0694">RNA-binding</keyword>
<protein>
    <recommendedName>
        <fullName evidence="7">BAH domain-containing protein</fullName>
    </recommendedName>
</protein>
<accession>A0A7N2LPS8</accession>
<dbReference type="OMA" id="EYFVYDC"/>
<name>A0A7N2LPS8_QUELO</name>
<evidence type="ECO:0008006" key="7">
    <source>
        <dbReference type="Google" id="ProtNLM"/>
    </source>
</evidence>
<feature type="domain" description="RRM" evidence="3">
    <location>
        <begin position="380"/>
        <end position="456"/>
    </location>
</feature>
<dbReference type="PANTHER" id="PTHR47073:SF7">
    <property type="entry name" value="BAH DOMAIN-CONTAINING PROTEIN"/>
    <property type="match status" value="1"/>
</dbReference>
<dbReference type="GO" id="GO:0003682">
    <property type="term" value="F:chromatin binding"/>
    <property type="evidence" value="ECO:0007669"/>
    <property type="project" value="InterPro"/>
</dbReference>
<dbReference type="InterPro" id="IPR043151">
    <property type="entry name" value="BAH_sf"/>
</dbReference>
<feature type="domain" description="BAH" evidence="4">
    <location>
        <begin position="41"/>
        <end position="167"/>
    </location>
</feature>
<reference evidence="5 6" key="1">
    <citation type="journal article" date="2016" name="G3 (Bethesda)">
        <title>First Draft Assembly and Annotation of the Genome of a California Endemic Oak Quercus lobata Nee (Fagaceae).</title>
        <authorList>
            <person name="Sork V.L."/>
            <person name="Fitz-Gibbon S.T."/>
            <person name="Puiu D."/>
            <person name="Crepeau M."/>
            <person name="Gugger P.F."/>
            <person name="Sherman R."/>
            <person name="Stevens K."/>
            <person name="Langley C.H."/>
            <person name="Pellegrini M."/>
            <person name="Salzberg S.L."/>
        </authorList>
    </citation>
    <scope>NUCLEOTIDE SEQUENCE [LARGE SCALE GENOMIC DNA]</scope>
    <source>
        <strain evidence="5 6">cv. SW786</strain>
    </source>
</reference>
<dbReference type="EnsemblPlants" id="QL05p027138:mrna">
    <property type="protein sequence ID" value="QL05p027138:mrna"/>
    <property type="gene ID" value="QL05p027138"/>
</dbReference>
<keyword evidence="6" id="KW-1185">Reference proteome</keyword>
<evidence type="ECO:0000313" key="6">
    <source>
        <dbReference type="Proteomes" id="UP000594261"/>
    </source>
</evidence>
<dbReference type="InParanoid" id="A0A7N2LPS8"/>
<dbReference type="AlphaFoldDB" id="A0A7N2LPS8"/>
<reference evidence="5" key="2">
    <citation type="submission" date="2021-01" db="UniProtKB">
        <authorList>
            <consortium name="EnsemblPlants"/>
        </authorList>
    </citation>
    <scope>IDENTIFICATION</scope>
</reference>